<reference evidence="4" key="2">
    <citation type="submission" date="2020-09" db="EMBL/GenBank/DDBJ databases">
        <authorList>
            <person name="Sun Q."/>
            <person name="Kim S."/>
        </authorList>
    </citation>
    <scope>NUCLEOTIDE SEQUENCE</scope>
    <source>
        <strain evidence="4">KCTC 42731</strain>
    </source>
</reference>
<dbReference type="GO" id="GO:0000166">
    <property type="term" value="F:nucleotide binding"/>
    <property type="evidence" value="ECO:0007669"/>
    <property type="project" value="InterPro"/>
</dbReference>
<dbReference type="SUPFAM" id="SSF51735">
    <property type="entry name" value="NAD(P)-binding Rossmann-fold domains"/>
    <property type="match status" value="1"/>
</dbReference>
<evidence type="ECO:0000259" key="3">
    <source>
        <dbReference type="Pfam" id="PF21378"/>
    </source>
</evidence>
<dbReference type="Proteomes" id="UP000623842">
    <property type="component" value="Unassembled WGS sequence"/>
</dbReference>
<dbReference type="Gene3D" id="3.30.360.10">
    <property type="entry name" value="Dihydrodipicolinate Reductase, domain 2"/>
    <property type="match status" value="1"/>
</dbReference>
<dbReference type="Pfam" id="PF21378">
    <property type="entry name" value="YceM-like_C"/>
    <property type="match status" value="1"/>
</dbReference>
<gene>
    <name evidence="4" type="ORF">GCM10017161_36980</name>
</gene>
<proteinExistence type="predicted"/>
<feature type="domain" description="Gfo/Idh/MocA-like oxidoreductase N-terminal" evidence="2">
    <location>
        <begin position="2"/>
        <end position="120"/>
    </location>
</feature>
<evidence type="ECO:0000256" key="1">
    <source>
        <dbReference type="ARBA" id="ARBA00022729"/>
    </source>
</evidence>
<protein>
    <submittedName>
        <fullName evidence="4">Oxidoreductase</fullName>
    </submittedName>
</protein>
<dbReference type="EMBL" id="BNCK01000010">
    <property type="protein sequence ID" value="GHG04143.1"/>
    <property type="molecule type" value="Genomic_DNA"/>
</dbReference>
<keyword evidence="1" id="KW-0732">Signal</keyword>
<accession>A0A919BP60</accession>
<evidence type="ECO:0000259" key="2">
    <source>
        <dbReference type="Pfam" id="PF01408"/>
    </source>
</evidence>
<dbReference type="InterPro" id="IPR051317">
    <property type="entry name" value="Gfo/Idh/MocA_oxidoreduct"/>
</dbReference>
<comment type="caution">
    <text evidence="4">The sequence shown here is derived from an EMBL/GenBank/DDBJ whole genome shotgun (WGS) entry which is preliminary data.</text>
</comment>
<dbReference type="InterPro" id="IPR000683">
    <property type="entry name" value="Gfo/Idh/MocA-like_OxRdtase_N"/>
</dbReference>
<evidence type="ECO:0000313" key="4">
    <source>
        <dbReference type="EMBL" id="GHG04143.1"/>
    </source>
</evidence>
<reference evidence="4" key="1">
    <citation type="journal article" date="2014" name="Int. J. Syst. Evol. Microbiol.">
        <title>Complete genome sequence of Corynebacterium casei LMG S-19264T (=DSM 44701T), isolated from a smear-ripened cheese.</title>
        <authorList>
            <consortium name="US DOE Joint Genome Institute (JGI-PGF)"/>
            <person name="Walter F."/>
            <person name="Albersmeier A."/>
            <person name="Kalinowski J."/>
            <person name="Ruckert C."/>
        </authorList>
    </citation>
    <scope>NUCLEOTIDE SEQUENCE</scope>
    <source>
        <strain evidence="4">KCTC 42731</strain>
    </source>
</reference>
<dbReference type="Gene3D" id="3.40.50.720">
    <property type="entry name" value="NAD(P)-binding Rossmann-like Domain"/>
    <property type="match status" value="1"/>
</dbReference>
<dbReference type="PANTHER" id="PTHR43708">
    <property type="entry name" value="CONSERVED EXPRESSED OXIDOREDUCTASE (EUROFUNG)"/>
    <property type="match status" value="1"/>
</dbReference>
<feature type="domain" description="YceM-like C-terminal" evidence="3">
    <location>
        <begin position="135"/>
        <end position="235"/>
    </location>
</feature>
<sequence>MLRIASIGLGDIAQKAYLPVVCNHVEITPVLCTRNTELLKALAKQYRVEECHTNLASLILAKPDAAMIHSSTESHFELAKTLIQNNIPVFIDKPISYHLQETKELITLANSKGIPLFVGFNRRYAPLLTAIKDKGFTNLRLQKNRSDIIAQARVFIMDDFIHVVDTLLSFSQSSEINNLQVQTNWRNNELAALHVQWSVDNTHFHGSMNRVCGVTEERFEAFGQLQKWQIDNLSHGSHYQSGASNQLGFNDWDSTLLKRGFVNMLDDFIVRVREQKVDPNYSQSILDTHTLCEKIIETAISQQPNKGH</sequence>
<dbReference type="AlphaFoldDB" id="A0A919BP60"/>
<dbReference type="SUPFAM" id="SSF55347">
    <property type="entry name" value="Glyceraldehyde-3-phosphate dehydrogenase-like, C-terminal domain"/>
    <property type="match status" value="1"/>
</dbReference>
<dbReference type="Pfam" id="PF01408">
    <property type="entry name" value="GFO_IDH_MocA"/>
    <property type="match status" value="1"/>
</dbReference>
<name>A0A919BP60_9GAMM</name>
<organism evidence="4 5">
    <name type="scientific">Thalassotalea marina</name>
    <dbReference type="NCBI Taxonomy" id="1673741"/>
    <lineage>
        <taxon>Bacteria</taxon>
        <taxon>Pseudomonadati</taxon>
        <taxon>Pseudomonadota</taxon>
        <taxon>Gammaproteobacteria</taxon>
        <taxon>Alteromonadales</taxon>
        <taxon>Colwelliaceae</taxon>
        <taxon>Thalassotalea</taxon>
    </lineage>
</organism>
<keyword evidence="5" id="KW-1185">Reference proteome</keyword>
<dbReference type="PANTHER" id="PTHR43708:SF4">
    <property type="entry name" value="OXIDOREDUCTASE YCEM-RELATED"/>
    <property type="match status" value="1"/>
</dbReference>
<evidence type="ECO:0000313" key="5">
    <source>
        <dbReference type="Proteomes" id="UP000623842"/>
    </source>
</evidence>
<dbReference type="InterPro" id="IPR048477">
    <property type="entry name" value="YceM-like_C"/>
</dbReference>
<dbReference type="RefSeq" id="WP_189773760.1">
    <property type="nucleotide sequence ID" value="NZ_BNCK01000010.1"/>
</dbReference>
<dbReference type="InterPro" id="IPR036291">
    <property type="entry name" value="NAD(P)-bd_dom_sf"/>
</dbReference>